<keyword evidence="5" id="KW-1185">Reference proteome</keyword>
<dbReference type="PANTHER" id="PTHR23422:SF11">
    <property type="entry name" value="DIPEPTIDYL PEPTIDASE 3"/>
    <property type="match status" value="1"/>
</dbReference>
<evidence type="ECO:0000256" key="3">
    <source>
        <dbReference type="SAM" id="Coils"/>
    </source>
</evidence>
<protein>
    <submittedName>
        <fullName evidence="4">Dipeptidyl peptidase 3</fullName>
    </submittedName>
</protein>
<keyword evidence="1" id="KW-0479">Metal-binding</keyword>
<gene>
    <name evidence="4" type="ORF">MUN53_09895</name>
</gene>
<accession>A0ABT0C1M7</accession>
<comment type="caution">
    <text evidence="4">The sequence shown here is derived from an EMBL/GenBank/DDBJ whole genome shotgun (WGS) entry which is preliminary data.</text>
</comment>
<dbReference type="Gene3D" id="3.30.540.30">
    <property type="match status" value="2"/>
</dbReference>
<dbReference type="RefSeq" id="WP_243325215.1">
    <property type="nucleotide sequence ID" value="NZ_JAKZMM010000022.1"/>
</dbReference>
<proteinExistence type="predicted"/>
<sequence>MKEEFSYIVDQFADLQILRYQVPGFENLSLRQKQLLYHLSEAALMGRDILFDQNGRYNLVIRRTLEAVYQYGTVDKSSVDYQAFEVYLKRIWFANGIHHHYGEDKFIPGFSEAFFDAAVRSVDVSLLPLKAGETVDTLLARLKPVIFDPTVMPKRTVQSGDTDWIQASANNYYGEDVTQAEVEAFYGKMKAEGDSRCPLSYGLNSRLEKENGQLVERVWKVGGLYSEAIERIVVELEKAAAFAENEKQRQIIATLIDYYRTGDLRTFDAYSILWVEDTDSQVDFVNGFIETYGDALGLKASWESTVNFRNEEATRRTQTISENAQWFEDHSPVDQRFKKERVKGVSAKVITVTMLGGDCYPSTPIGINLPNADWIRRDHGSKSVTIENIMEAYDKASQGSGFSDEFVWSDEERNRIKTYGFLTDMLHTDLHECLGHGSGQLLPDTDPDALKAYASTLEEARADLFGLYYLADPKMQELGLAPDGEAFKAEYYKYMMNGLLTQLVRIEEGKEVEEAHMRNRQLIARWVFEQGATDKVVELKKREGKTFVVINDYQQLRALFGKLLAEVQRIKSEGDYEAGRSLVENYGVKIDPVLHHEIRERYVRLHLSPYKGFVNPVMREVKDDSGHVTDITLDYTEGYAEQMLRYSRDYSYLSL</sequence>
<dbReference type="Proteomes" id="UP001165444">
    <property type="component" value="Unassembled WGS sequence"/>
</dbReference>
<organism evidence="4 5">
    <name type="scientific">Parabacteroides faecalis</name>
    <dbReference type="NCBI Taxonomy" id="2924040"/>
    <lineage>
        <taxon>Bacteria</taxon>
        <taxon>Pseudomonadati</taxon>
        <taxon>Bacteroidota</taxon>
        <taxon>Bacteroidia</taxon>
        <taxon>Bacteroidales</taxon>
        <taxon>Tannerellaceae</taxon>
        <taxon>Parabacteroides</taxon>
    </lineage>
</organism>
<reference evidence="4 5" key="1">
    <citation type="submission" date="2022-03" db="EMBL/GenBank/DDBJ databases">
        <title>Parabacteroides sp. nov. isolated from swine feces.</title>
        <authorList>
            <person name="Bak J.E."/>
        </authorList>
    </citation>
    <scope>NUCLEOTIDE SEQUENCE [LARGE SCALE GENOMIC DNA]</scope>
    <source>
        <strain evidence="4 5">AGMB00274</strain>
    </source>
</reference>
<keyword evidence="3" id="KW-0175">Coiled coil</keyword>
<evidence type="ECO:0000256" key="1">
    <source>
        <dbReference type="ARBA" id="ARBA00022723"/>
    </source>
</evidence>
<name>A0ABT0C1M7_9BACT</name>
<dbReference type="EMBL" id="JAKZMM010000022">
    <property type="protein sequence ID" value="MCJ2380917.1"/>
    <property type="molecule type" value="Genomic_DNA"/>
</dbReference>
<keyword evidence="2" id="KW-0378">Hydrolase</keyword>
<evidence type="ECO:0000313" key="4">
    <source>
        <dbReference type="EMBL" id="MCJ2380917.1"/>
    </source>
</evidence>
<dbReference type="Pfam" id="PF03571">
    <property type="entry name" value="Peptidase_M49"/>
    <property type="match status" value="2"/>
</dbReference>
<dbReference type="InterPro" id="IPR039461">
    <property type="entry name" value="Peptidase_M49"/>
</dbReference>
<evidence type="ECO:0000313" key="5">
    <source>
        <dbReference type="Proteomes" id="UP001165444"/>
    </source>
</evidence>
<evidence type="ECO:0000256" key="2">
    <source>
        <dbReference type="ARBA" id="ARBA00022801"/>
    </source>
</evidence>
<dbReference type="PANTHER" id="PTHR23422">
    <property type="entry name" value="DIPEPTIDYL PEPTIDASE III-RELATED"/>
    <property type="match status" value="1"/>
</dbReference>
<feature type="coiled-coil region" evidence="3">
    <location>
        <begin position="226"/>
        <end position="253"/>
    </location>
</feature>